<dbReference type="RefSeq" id="WP_228353999.1">
    <property type="nucleotide sequence ID" value="NZ_JACEGA010000001.1"/>
</dbReference>
<accession>A0A839K485</accession>
<reference evidence="4 5" key="1">
    <citation type="submission" date="2020-07" db="EMBL/GenBank/DDBJ databases">
        <title>Characterization and genome sequencing of isolate MD1, a novel member within the family Lachnospiraceae.</title>
        <authorList>
            <person name="Rettenmaier R."/>
            <person name="Di Bello L."/>
            <person name="Zinser C."/>
            <person name="Scheitz K."/>
            <person name="Liebl W."/>
            <person name="Zverlov V."/>
        </authorList>
    </citation>
    <scope>NUCLEOTIDE SEQUENCE [LARGE SCALE GENOMIC DNA]</scope>
    <source>
        <strain evidence="4 5">MD1</strain>
    </source>
</reference>
<feature type="transmembrane region" description="Helical" evidence="2">
    <location>
        <begin position="152"/>
        <end position="178"/>
    </location>
</feature>
<dbReference type="CDD" id="cd00093">
    <property type="entry name" value="HTH_XRE"/>
    <property type="match status" value="1"/>
</dbReference>
<proteinExistence type="predicted"/>
<name>A0A839K485_9FIRM</name>
<dbReference type="SUPFAM" id="SSF47413">
    <property type="entry name" value="lambda repressor-like DNA-binding domains"/>
    <property type="match status" value="1"/>
</dbReference>
<keyword evidence="2" id="KW-0812">Transmembrane</keyword>
<dbReference type="GO" id="GO:0003677">
    <property type="term" value="F:DNA binding"/>
    <property type="evidence" value="ECO:0007669"/>
    <property type="project" value="UniProtKB-KW"/>
</dbReference>
<dbReference type="PANTHER" id="PTHR46558">
    <property type="entry name" value="TRACRIPTIONAL REGULATORY PROTEIN-RELATED-RELATED"/>
    <property type="match status" value="1"/>
</dbReference>
<organism evidence="4 5">
    <name type="scientific">Variimorphobacter saccharofermentans</name>
    <dbReference type="NCBI Taxonomy" id="2755051"/>
    <lineage>
        <taxon>Bacteria</taxon>
        <taxon>Bacillati</taxon>
        <taxon>Bacillota</taxon>
        <taxon>Clostridia</taxon>
        <taxon>Lachnospirales</taxon>
        <taxon>Lachnospiraceae</taxon>
        <taxon>Variimorphobacter</taxon>
    </lineage>
</organism>
<comment type="caution">
    <text evidence="4">The sequence shown here is derived from an EMBL/GenBank/DDBJ whole genome shotgun (WGS) entry which is preliminary data.</text>
</comment>
<keyword evidence="2" id="KW-0472">Membrane</keyword>
<dbReference type="PROSITE" id="PS50943">
    <property type="entry name" value="HTH_CROC1"/>
    <property type="match status" value="1"/>
</dbReference>
<evidence type="ECO:0000256" key="1">
    <source>
        <dbReference type="ARBA" id="ARBA00023125"/>
    </source>
</evidence>
<evidence type="ECO:0000313" key="4">
    <source>
        <dbReference type="EMBL" id="MBB2184420.1"/>
    </source>
</evidence>
<evidence type="ECO:0000259" key="3">
    <source>
        <dbReference type="PROSITE" id="PS50943"/>
    </source>
</evidence>
<dbReference type="Proteomes" id="UP000574276">
    <property type="component" value="Unassembled WGS sequence"/>
</dbReference>
<gene>
    <name evidence="4" type="ORF">H0486_16185</name>
</gene>
<keyword evidence="2" id="KW-1133">Transmembrane helix</keyword>
<dbReference type="SMART" id="SM00530">
    <property type="entry name" value="HTH_XRE"/>
    <property type="match status" value="1"/>
</dbReference>
<protein>
    <submittedName>
        <fullName evidence="4">Helix-turn-helix transcriptional regulator</fullName>
    </submittedName>
</protein>
<sequence>MKFQEKLYQLRKERKLSQEDLAEKIGVTRQAVQKWESGASTPDMNNLLMISDYFGVTLDQLIRDEQNITLGDEEITTDIPKKDGIYVINNYHYRPSYEYISKRKIFGIPLVHVNIGNGIRVAKGIIAIGNLSIGLLSIGGISLGLFSIGGVALGLLALAGLGIGGIAAGGAALGYLAFGGFAFGTYAIGGIAVGTYCAGGIAVASKVAMGGVANGYYAIGDEVSGTVTITKSQLSGASLESIQNDILEKYPRIMRWFLHLLKYFLR</sequence>
<dbReference type="EMBL" id="JACEGA010000001">
    <property type="protein sequence ID" value="MBB2184420.1"/>
    <property type="molecule type" value="Genomic_DNA"/>
</dbReference>
<evidence type="ECO:0000313" key="5">
    <source>
        <dbReference type="Proteomes" id="UP000574276"/>
    </source>
</evidence>
<dbReference type="Gene3D" id="1.10.260.40">
    <property type="entry name" value="lambda repressor-like DNA-binding domains"/>
    <property type="match status" value="1"/>
</dbReference>
<dbReference type="PANTHER" id="PTHR46558:SF11">
    <property type="entry name" value="HTH-TYPE TRANSCRIPTIONAL REGULATOR XRE"/>
    <property type="match status" value="1"/>
</dbReference>
<dbReference type="InterPro" id="IPR010982">
    <property type="entry name" value="Lambda_DNA-bd_dom_sf"/>
</dbReference>
<dbReference type="AlphaFoldDB" id="A0A839K485"/>
<keyword evidence="1" id="KW-0238">DNA-binding</keyword>
<dbReference type="Pfam" id="PF01381">
    <property type="entry name" value="HTH_3"/>
    <property type="match status" value="1"/>
</dbReference>
<feature type="domain" description="HTH cro/C1-type" evidence="3">
    <location>
        <begin position="7"/>
        <end position="61"/>
    </location>
</feature>
<evidence type="ECO:0000256" key="2">
    <source>
        <dbReference type="SAM" id="Phobius"/>
    </source>
</evidence>
<dbReference type="InterPro" id="IPR001387">
    <property type="entry name" value="Cro/C1-type_HTH"/>
</dbReference>
<keyword evidence="5" id="KW-1185">Reference proteome</keyword>
<feature type="transmembrane region" description="Helical" evidence="2">
    <location>
        <begin position="125"/>
        <end position="146"/>
    </location>
</feature>